<dbReference type="GO" id="GO:0016757">
    <property type="term" value="F:glycosyltransferase activity"/>
    <property type="evidence" value="ECO:0007669"/>
    <property type="project" value="InterPro"/>
</dbReference>
<dbReference type="AlphaFoldDB" id="A0A538T2C9"/>
<evidence type="ECO:0000259" key="1">
    <source>
        <dbReference type="Pfam" id="PF00534"/>
    </source>
</evidence>
<name>A0A538T2C9_UNCEI</name>
<evidence type="ECO:0000313" key="4">
    <source>
        <dbReference type="Proteomes" id="UP000316852"/>
    </source>
</evidence>
<evidence type="ECO:0000313" key="3">
    <source>
        <dbReference type="EMBL" id="TMQ57782.1"/>
    </source>
</evidence>
<dbReference type="EMBL" id="VBOW01000051">
    <property type="protein sequence ID" value="TMQ57782.1"/>
    <property type="molecule type" value="Genomic_DNA"/>
</dbReference>
<proteinExistence type="predicted"/>
<evidence type="ECO:0000259" key="2">
    <source>
        <dbReference type="Pfam" id="PF13579"/>
    </source>
</evidence>
<accession>A0A538T2C9</accession>
<dbReference type="CDD" id="cd03808">
    <property type="entry name" value="GT4_CapM-like"/>
    <property type="match status" value="1"/>
</dbReference>
<dbReference type="SUPFAM" id="SSF53756">
    <property type="entry name" value="UDP-Glycosyltransferase/glycogen phosphorylase"/>
    <property type="match status" value="1"/>
</dbReference>
<gene>
    <name evidence="3" type="ORF">E6K76_09645</name>
</gene>
<dbReference type="Gene3D" id="3.40.50.2000">
    <property type="entry name" value="Glycogen Phosphorylase B"/>
    <property type="match status" value="2"/>
</dbReference>
<organism evidence="3 4">
    <name type="scientific">Eiseniibacteriota bacterium</name>
    <dbReference type="NCBI Taxonomy" id="2212470"/>
    <lineage>
        <taxon>Bacteria</taxon>
        <taxon>Candidatus Eiseniibacteriota</taxon>
    </lineage>
</organism>
<dbReference type="Proteomes" id="UP000316852">
    <property type="component" value="Unassembled WGS sequence"/>
</dbReference>
<protein>
    <submittedName>
        <fullName evidence="3">Glycosyltransferase family 4 protein</fullName>
    </submittedName>
</protein>
<comment type="caution">
    <text evidence="3">The sequence shown here is derived from an EMBL/GenBank/DDBJ whole genome shotgun (WGS) entry which is preliminary data.</text>
</comment>
<dbReference type="InterPro" id="IPR028098">
    <property type="entry name" value="Glyco_trans_4-like_N"/>
</dbReference>
<sequence>MNAMILPTDSASHRGAARIVDIINLSSSADTLLKNRVWLLRQSGVDNRVICIDGPYVRRLREVGIPVYTVPLPRGYNPIKLLLSLFRIASYLSRERIDLVHTHCSIPGFVGRVAAWLAGVPVIIHTVHGFHFHDRSPRWKRIFYVGIERFTGLVTHALLSQNQHDLEQAARYKIVPRDRLRYIGNGIKLDRFPGARPASSARGPLTITCVARFEPVKNHRMLFESARRLKERGHDFRIWLVGGGDLRSDYEGLCAKLGIGDRVQFLGYREDIPELLAQTDISVLTSVKEGIPRAILESMAMGIPVVATRVNGSREVVREGETGFMVELNDSVALSDVLERLITDPDLRTEIGQRAREVAHREYDETSIVESLKNIYRVQLAQRGVPIRATAPQTAER</sequence>
<feature type="domain" description="Glycosyl transferase family 1" evidence="1">
    <location>
        <begin position="203"/>
        <end position="357"/>
    </location>
</feature>
<dbReference type="InterPro" id="IPR001296">
    <property type="entry name" value="Glyco_trans_1"/>
</dbReference>
<dbReference type="PANTHER" id="PTHR12526">
    <property type="entry name" value="GLYCOSYLTRANSFERASE"/>
    <property type="match status" value="1"/>
</dbReference>
<reference evidence="3 4" key="1">
    <citation type="journal article" date="2019" name="Nat. Microbiol.">
        <title>Mediterranean grassland soil C-N compound turnover is dependent on rainfall and depth, and is mediated by genomically divergent microorganisms.</title>
        <authorList>
            <person name="Diamond S."/>
            <person name="Andeer P.F."/>
            <person name="Li Z."/>
            <person name="Crits-Christoph A."/>
            <person name="Burstein D."/>
            <person name="Anantharaman K."/>
            <person name="Lane K.R."/>
            <person name="Thomas B.C."/>
            <person name="Pan C."/>
            <person name="Northen T.R."/>
            <person name="Banfield J.F."/>
        </authorList>
    </citation>
    <scope>NUCLEOTIDE SEQUENCE [LARGE SCALE GENOMIC DNA]</scope>
    <source>
        <strain evidence="3">WS_6</strain>
    </source>
</reference>
<dbReference type="Pfam" id="PF00534">
    <property type="entry name" value="Glycos_transf_1"/>
    <property type="match status" value="1"/>
</dbReference>
<dbReference type="Pfam" id="PF13579">
    <property type="entry name" value="Glyco_trans_4_4"/>
    <property type="match status" value="1"/>
</dbReference>
<feature type="domain" description="Glycosyltransferase subfamily 4-like N-terminal" evidence="2">
    <location>
        <begin position="40"/>
        <end position="186"/>
    </location>
</feature>
<keyword evidence="3" id="KW-0808">Transferase</keyword>